<keyword evidence="1" id="KW-0732">Signal</keyword>
<comment type="caution">
    <text evidence="2">The sequence shown here is derived from an EMBL/GenBank/DDBJ whole genome shotgun (WGS) entry which is preliminary data.</text>
</comment>
<reference evidence="2 3" key="1">
    <citation type="submission" date="2014-08" db="EMBL/GenBank/DDBJ databases">
        <title>Genome sequences of NCPPB Pectobacterium isolates.</title>
        <authorList>
            <person name="Glover R.H."/>
            <person name="Sapp M."/>
            <person name="Elphinstone J."/>
        </authorList>
    </citation>
    <scope>NUCLEOTIDE SEQUENCE [LARGE SCALE GENOMIC DNA]</scope>
    <source>
        <strain evidence="2 3">NCPPB3841</strain>
    </source>
</reference>
<dbReference type="RefSeq" id="WP_044209424.1">
    <property type="nucleotide sequence ID" value="NZ_CP034938.1"/>
</dbReference>
<evidence type="ECO:0008006" key="4">
    <source>
        <dbReference type="Google" id="ProtNLM"/>
    </source>
</evidence>
<sequence length="132" mass="14998">MKTKIGLFLSFALLYSSASSADGGDFIFRVNDESYRFPADCVESLEFHDKEEGYPERIDMRLTDECGRRVSDLTTQNIGKQMTIYYEHNQLMSATIASRLRSNIMLPTTKTPRVVLMQVLVDYGVNARSVGR</sequence>
<evidence type="ECO:0000313" key="2">
    <source>
        <dbReference type="EMBL" id="KGA39157.1"/>
    </source>
</evidence>
<gene>
    <name evidence="2" type="ORF">KU75_24255</name>
</gene>
<dbReference type="GeneID" id="51389877"/>
<accession>A0ABR4VIH8</accession>
<protein>
    <recommendedName>
        <fullName evidence="4">Insecticidal toxin complex protein tccz</fullName>
    </recommendedName>
</protein>
<feature type="signal peptide" evidence="1">
    <location>
        <begin position="1"/>
        <end position="21"/>
    </location>
</feature>
<keyword evidence="3" id="KW-1185">Reference proteome</keyword>
<dbReference type="Proteomes" id="UP000029447">
    <property type="component" value="Unassembled WGS sequence"/>
</dbReference>
<organism evidence="2 3">
    <name type="scientific">Pectobacterium odoriferum</name>
    <dbReference type="NCBI Taxonomy" id="78398"/>
    <lineage>
        <taxon>Bacteria</taxon>
        <taxon>Pseudomonadati</taxon>
        <taxon>Pseudomonadota</taxon>
        <taxon>Gammaproteobacteria</taxon>
        <taxon>Enterobacterales</taxon>
        <taxon>Pectobacteriaceae</taxon>
        <taxon>Pectobacterium</taxon>
    </lineage>
</organism>
<name>A0ABR4VIH8_9GAMM</name>
<proteinExistence type="predicted"/>
<feature type="chain" id="PRO_5045242021" description="Insecticidal toxin complex protein tccz" evidence="1">
    <location>
        <begin position="22"/>
        <end position="132"/>
    </location>
</feature>
<dbReference type="Gene3D" id="3.30.1360.200">
    <property type="match status" value="1"/>
</dbReference>
<evidence type="ECO:0000256" key="1">
    <source>
        <dbReference type="SAM" id="SignalP"/>
    </source>
</evidence>
<dbReference type="EMBL" id="JQOF01000052">
    <property type="protein sequence ID" value="KGA39157.1"/>
    <property type="molecule type" value="Genomic_DNA"/>
</dbReference>
<evidence type="ECO:0000313" key="3">
    <source>
        <dbReference type="Proteomes" id="UP000029447"/>
    </source>
</evidence>